<dbReference type="InterPro" id="IPR004528">
    <property type="entry name" value="KdsB"/>
</dbReference>
<dbReference type="InterPro" id="IPR029044">
    <property type="entry name" value="Nucleotide-diphossugar_trans"/>
</dbReference>
<dbReference type="GO" id="GO:0005829">
    <property type="term" value="C:cytosol"/>
    <property type="evidence" value="ECO:0007669"/>
    <property type="project" value="TreeGrafter"/>
</dbReference>
<accession>L0G368</accession>
<evidence type="ECO:0000256" key="1">
    <source>
        <dbReference type="ARBA" id="ARBA00022679"/>
    </source>
</evidence>
<dbReference type="STRING" id="926556.Echvi_3052"/>
<dbReference type="PATRIC" id="fig|926556.3.peg.3224"/>
<dbReference type="AlphaFoldDB" id="L0G368"/>
<evidence type="ECO:0000256" key="4">
    <source>
        <dbReference type="HAMAP-Rule" id="MF_00057"/>
    </source>
</evidence>
<comment type="catalytic activity">
    <reaction evidence="4">
        <text>3-deoxy-alpha-D-manno-oct-2-ulosonate + CTP = CMP-3-deoxy-beta-D-manno-octulosonate + diphosphate</text>
        <dbReference type="Rhea" id="RHEA:23448"/>
        <dbReference type="ChEBI" id="CHEBI:33019"/>
        <dbReference type="ChEBI" id="CHEBI:37563"/>
        <dbReference type="ChEBI" id="CHEBI:85986"/>
        <dbReference type="ChEBI" id="CHEBI:85987"/>
        <dbReference type="EC" id="2.7.7.38"/>
    </reaction>
</comment>
<dbReference type="CDD" id="cd02517">
    <property type="entry name" value="CMP-KDO-Synthetase"/>
    <property type="match status" value="1"/>
</dbReference>
<keyword evidence="3 4" id="KW-0448">Lipopolysaccharide biosynthesis</keyword>
<keyword evidence="1 4" id="KW-0808">Transferase</keyword>
<dbReference type="KEGG" id="evi:Echvi_3052"/>
<reference evidence="6" key="1">
    <citation type="submission" date="2012-02" db="EMBL/GenBank/DDBJ databases">
        <title>The complete genome of Echinicola vietnamensis DSM 17526.</title>
        <authorList>
            <person name="Lucas S."/>
            <person name="Copeland A."/>
            <person name="Lapidus A."/>
            <person name="Glavina del Rio T."/>
            <person name="Dalin E."/>
            <person name="Tice H."/>
            <person name="Bruce D."/>
            <person name="Goodwin L."/>
            <person name="Pitluck S."/>
            <person name="Peters L."/>
            <person name="Ovchinnikova G."/>
            <person name="Teshima H."/>
            <person name="Kyrpides N."/>
            <person name="Mavromatis K."/>
            <person name="Ivanova N."/>
            <person name="Brettin T."/>
            <person name="Detter J.C."/>
            <person name="Han C."/>
            <person name="Larimer F."/>
            <person name="Land M."/>
            <person name="Hauser L."/>
            <person name="Markowitz V."/>
            <person name="Cheng J.-F."/>
            <person name="Hugenholtz P."/>
            <person name="Woyke T."/>
            <person name="Wu D."/>
            <person name="Brambilla E."/>
            <person name="Klenk H.-P."/>
            <person name="Eisen J.A."/>
        </authorList>
    </citation>
    <scope>NUCLEOTIDE SEQUENCE [LARGE SCALE GENOMIC DNA]</scope>
    <source>
        <strain evidence="6">DSM 17526 / LMG 23754 / KMM 6221</strain>
    </source>
</reference>
<dbReference type="InterPro" id="IPR003329">
    <property type="entry name" value="Cytidylyl_trans"/>
</dbReference>
<protein>
    <recommendedName>
        <fullName evidence="4">3-deoxy-manno-octulosonate cytidylyltransferase</fullName>
        <ecNumber evidence="4">2.7.7.38</ecNumber>
    </recommendedName>
    <alternativeName>
        <fullName evidence="4">CMP-2-keto-3-deoxyoctulosonic acid synthase</fullName>
        <shortName evidence="4">CKS</shortName>
        <shortName evidence="4">CMP-KDO synthase</shortName>
    </alternativeName>
</protein>
<dbReference type="NCBIfam" id="TIGR00466">
    <property type="entry name" value="kdsB"/>
    <property type="match status" value="1"/>
</dbReference>
<dbReference type="Gene3D" id="3.90.550.10">
    <property type="entry name" value="Spore Coat Polysaccharide Biosynthesis Protein SpsA, Chain A"/>
    <property type="match status" value="1"/>
</dbReference>
<evidence type="ECO:0000313" key="6">
    <source>
        <dbReference type="Proteomes" id="UP000010796"/>
    </source>
</evidence>
<sequence>MLFSSSIKSAKKHFTGLTSPLFFLKLHMKIVAMIPARYGATRFPGKLTSDLCGKPVIVRTYLSTMATGLFDKVIVVTDHKQIATQIEQEGGEVFFSQKAHESGSDRIAEAVADVEADVVVNVQGDEPFQDKESLSGLVNAFTDKSVRVASLMRKIEDDVDVINPNSVKVVVDKNSFALYFSRCPIPFVRDKFQPDYFRHIGVYAYTKELLMTYTNWEKTMLEKAEMLEQLRLLENGIRIKMVETTHEAVAIDTKADLDRAIAFYQRNYQ</sequence>
<dbReference type="NCBIfam" id="NF009905">
    <property type="entry name" value="PRK13368.1"/>
    <property type="match status" value="1"/>
</dbReference>
<dbReference type="GO" id="GO:0009103">
    <property type="term" value="P:lipopolysaccharide biosynthetic process"/>
    <property type="evidence" value="ECO:0007669"/>
    <property type="project" value="UniProtKB-UniRule"/>
</dbReference>
<name>L0G368_ECHVK</name>
<dbReference type="UniPathway" id="UPA00030"/>
<dbReference type="GO" id="GO:0033468">
    <property type="term" value="P:CMP-keto-3-deoxy-D-manno-octulosonic acid biosynthetic process"/>
    <property type="evidence" value="ECO:0007669"/>
    <property type="project" value="UniProtKB-UniRule"/>
</dbReference>
<comment type="similarity">
    <text evidence="4">Belongs to the KdsB family.</text>
</comment>
<dbReference type="PANTHER" id="PTHR42866:SF2">
    <property type="entry name" value="3-DEOXY-MANNO-OCTULOSONATE CYTIDYLYLTRANSFERASE, MITOCHONDRIAL"/>
    <property type="match status" value="1"/>
</dbReference>
<evidence type="ECO:0000256" key="3">
    <source>
        <dbReference type="ARBA" id="ARBA00022985"/>
    </source>
</evidence>
<dbReference type="HAMAP" id="MF_00057">
    <property type="entry name" value="KdsB"/>
    <property type="match status" value="1"/>
</dbReference>
<dbReference type="UniPathway" id="UPA00358">
    <property type="reaction ID" value="UER00476"/>
</dbReference>
<evidence type="ECO:0000256" key="2">
    <source>
        <dbReference type="ARBA" id="ARBA00022695"/>
    </source>
</evidence>
<organism evidence="5 6">
    <name type="scientific">Echinicola vietnamensis (strain DSM 17526 / LMG 23754 / KMM 6221)</name>
    <dbReference type="NCBI Taxonomy" id="926556"/>
    <lineage>
        <taxon>Bacteria</taxon>
        <taxon>Pseudomonadati</taxon>
        <taxon>Bacteroidota</taxon>
        <taxon>Cytophagia</taxon>
        <taxon>Cytophagales</taxon>
        <taxon>Cyclobacteriaceae</taxon>
        <taxon>Echinicola</taxon>
    </lineage>
</organism>
<dbReference type="NCBIfam" id="NF003952">
    <property type="entry name" value="PRK05450.1-5"/>
    <property type="match status" value="1"/>
</dbReference>
<dbReference type="HOGENOM" id="CLU_065038_0_1_10"/>
<dbReference type="GO" id="GO:0008690">
    <property type="term" value="F:3-deoxy-manno-octulosonate cytidylyltransferase activity"/>
    <property type="evidence" value="ECO:0007669"/>
    <property type="project" value="UniProtKB-UniRule"/>
</dbReference>
<evidence type="ECO:0000313" key="5">
    <source>
        <dbReference type="EMBL" id="AGA79290.1"/>
    </source>
</evidence>
<comment type="pathway">
    <text evidence="4">Bacterial outer membrane biogenesis; lipopolysaccharide biosynthesis.</text>
</comment>
<dbReference type="EMBL" id="CP003346">
    <property type="protein sequence ID" value="AGA79290.1"/>
    <property type="molecule type" value="Genomic_DNA"/>
</dbReference>
<keyword evidence="6" id="KW-1185">Reference proteome</keyword>
<dbReference type="EC" id="2.7.7.38" evidence="4"/>
<gene>
    <name evidence="4" type="primary">kdsB</name>
    <name evidence="5" type="ordered locus">Echvi_3052</name>
</gene>
<keyword evidence="2 4" id="KW-0548">Nucleotidyltransferase</keyword>
<keyword evidence="4" id="KW-0963">Cytoplasm</keyword>
<dbReference type="Proteomes" id="UP000010796">
    <property type="component" value="Chromosome"/>
</dbReference>
<proteinExistence type="inferred from homology"/>
<comment type="pathway">
    <text evidence="4">Nucleotide-sugar biosynthesis; CMP-3-deoxy-D-manno-octulosonate biosynthesis; CMP-3-deoxy-D-manno-octulosonate from 3-deoxy-D-manno-octulosonate and CTP: step 1/1.</text>
</comment>
<comment type="function">
    <text evidence="4">Activates KDO (a required 8-carbon sugar) for incorporation into bacterial lipopolysaccharide in Gram-negative bacteria.</text>
</comment>
<dbReference type="eggNOG" id="COG1212">
    <property type="taxonomic scope" value="Bacteria"/>
</dbReference>
<dbReference type="PANTHER" id="PTHR42866">
    <property type="entry name" value="3-DEOXY-MANNO-OCTULOSONATE CYTIDYLYLTRANSFERASE"/>
    <property type="match status" value="1"/>
</dbReference>
<dbReference type="Pfam" id="PF02348">
    <property type="entry name" value="CTP_transf_3"/>
    <property type="match status" value="1"/>
</dbReference>
<dbReference type="SUPFAM" id="SSF53448">
    <property type="entry name" value="Nucleotide-diphospho-sugar transferases"/>
    <property type="match status" value="1"/>
</dbReference>
<comment type="subcellular location">
    <subcellularLocation>
        <location evidence="4">Cytoplasm</location>
    </subcellularLocation>
</comment>